<evidence type="ECO:0000313" key="8">
    <source>
        <dbReference type="Proteomes" id="UP000242869"/>
    </source>
</evidence>
<keyword evidence="8" id="KW-1185">Reference proteome</keyword>
<evidence type="ECO:0000256" key="2">
    <source>
        <dbReference type="ARBA" id="ARBA00009820"/>
    </source>
</evidence>
<dbReference type="GO" id="GO:0051301">
    <property type="term" value="P:cell division"/>
    <property type="evidence" value="ECO:0007669"/>
    <property type="project" value="UniProtKB-UniRule"/>
</dbReference>
<dbReference type="AlphaFoldDB" id="A0A1I4ZH93"/>
<dbReference type="GO" id="GO:0017038">
    <property type="term" value="P:protein import"/>
    <property type="evidence" value="ECO:0007669"/>
    <property type="project" value="InterPro"/>
</dbReference>
<keyword evidence="3 5" id="KW-0732">Signal</keyword>
<comment type="subcellular location">
    <subcellularLocation>
        <location evidence="1 5">Periplasm</location>
    </subcellularLocation>
</comment>
<evidence type="ECO:0000256" key="1">
    <source>
        <dbReference type="ARBA" id="ARBA00004418"/>
    </source>
</evidence>
<dbReference type="GO" id="GO:0042597">
    <property type="term" value="C:periplasmic space"/>
    <property type="evidence" value="ECO:0007669"/>
    <property type="project" value="UniProtKB-SubCell"/>
</dbReference>
<dbReference type="InterPro" id="IPR011042">
    <property type="entry name" value="6-blade_b-propeller_TolB-like"/>
</dbReference>
<dbReference type="HAMAP" id="MF_00671">
    <property type="entry name" value="TolB"/>
    <property type="match status" value="1"/>
</dbReference>
<feature type="signal peptide" evidence="5">
    <location>
        <begin position="1"/>
        <end position="20"/>
    </location>
</feature>
<dbReference type="Proteomes" id="UP000242869">
    <property type="component" value="Unassembled WGS sequence"/>
</dbReference>
<accession>A0A1I4ZH93</accession>
<name>A0A1I4ZH93_9NEIS</name>
<proteinExistence type="inferred from homology"/>
<keyword evidence="5" id="KW-0132">Cell division</keyword>
<evidence type="ECO:0000256" key="5">
    <source>
        <dbReference type="HAMAP-Rule" id="MF_00671"/>
    </source>
</evidence>
<dbReference type="PANTHER" id="PTHR36842">
    <property type="entry name" value="PROTEIN TOLB HOMOLOG"/>
    <property type="match status" value="1"/>
</dbReference>
<evidence type="ECO:0000256" key="3">
    <source>
        <dbReference type="ARBA" id="ARBA00022729"/>
    </source>
</evidence>
<comment type="function">
    <text evidence="5">Part of the Tol-Pal system, which plays a role in outer membrane invagination during cell division and is important for maintaining outer membrane integrity.</text>
</comment>
<dbReference type="Pfam" id="PF07676">
    <property type="entry name" value="PD40"/>
    <property type="match status" value="5"/>
</dbReference>
<dbReference type="Gene3D" id="2.120.10.30">
    <property type="entry name" value="TolB, C-terminal domain"/>
    <property type="match status" value="1"/>
</dbReference>
<keyword evidence="5" id="KW-0131">Cell cycle</keyword>
<keyword evidence="4 5" id="KW-0574">Periplasm</keyword>
<dbReference type="STRING" id="83765.SAMN05660284_01637"/>
<comment type="similarity">
    <text evidence="2 5">Belongs to the TolB family.</text>
</comment>
<dbReference type="SUPFAM" id="SSF69304">
    <property type="entry name" value="Tricorn protease N-terminal domain"/>
    <property type="match status" value="1"/>
</dbReference>
<dbReference type="InterPro" id="IPR011659">
    <property type="entry name" value="WD40"/>
</dbReference>
<evidence type="ECO:0000259" key="6">
    <source>
        <dbReference type="Pfam" id="PF04052"/>
    </source>
</evidence>
<dbReference type="Pfam" id="PF04052">
    <property type="entry name" value="TolB_N"/>
    <property type="match status" value="1"/>
</dbReference>
<sequence length="422" mass="45496" precursor="true">MKWFRFLLVSMALLTGAARADIAIEIVGVGSQQYPIAIAPFRGEVSLPQSLTSVIGNDLNLSGLFRVINAGDMAPVPYQPSEVNSQALAARGAQTVLVGQVGQAADGYKIRFWLLEAATRRELIAMEVTAQAKQLRRTAHQIADMIYEKITGEPGAFNSRIAYVIKHGGRNELQVADSDGYGAQTILTSKEPILTPKWSPDGSTLAYVSFEKQKPVVFTHHLQSGRRVAVAAFRGNNSAPAWSPDGSQLAVALTKDGGTNVYLINAHGGAARRLTFGGEINTEPSWTPDGKAILFTSDRGGSPQIYRQSILGNGAERMTFTGGYNASAKMSPDGKLMTFVARDNGAYRVAVMDVATKQVMVLTDTPDDDSPSFSPNGRMILYEAVVDRKRSLAVVSSDGRVKQRLRALAGEVRQPAWGPLLK</sequence>
<organism evidence="7 8">
    <name type="scientific">Formivibrio citricus</name>
    <dbReference type="NCBI Taxonomy" id="83765"/>
    <lineage>
        <taxon>Bacteria</taxon>
        <taxon>Pseudomonadati</taxon>
        <taxon>Pseudomonadota</taxon>
        <taxon>Betaproteobacteria</taxon>
        <taxon>Neisseriales</taxon>
        <taxon>Chitinibacteraceae</taxon>
        <taxon>Formivibrio</taxon>
    </lineage>
</organism>
<evidence type="ECO:0000313" key="7">
    <source>
        <dbReference type="EMBL" id="SFN49641.1"/>
    </source>
</evidence>
<protein>
    <recommendedName>
        <fullName evidence="5">Tol-Pal system protein TolB</fullName>
    </recommendedName>
</protein>
<dbReference type="SUPFAM" id="SSF52964">
    <property type="entry name" value="TolB, N-terminal domain"/>
    <property type="match status" value="1"/>
</dbReference>
<reference evidence="8" key="1">
    <citation type="submission" date="2016-10" db="EMBL/GenBank/DDBJ databases">
        <authorList>
            <person name="Varghese N."/>
            <person name="Submissions S."/>
        </authorList>
    </citation>
    <scope>NUCLEOTIDE SEQUENCE [LARGE SCALE GENOMIC DNA]</scope>
    <source>
        <strain evidence="8">DSM 6150</strain>
    </source>
</reference>
<comment type="subunit">
    <text evidence="5">The Tol-Pal system is composed of five core proteins: the inner membrane proteins TolA, TolQ and TolR, the periplasmic protein TolB and the outer membrane protein Pal. They form a network linking the inner and outer membranes and the peptidoglycan layer.</text>
</comment>
<dbReference type="InterPro" id="IPR007195">
    <property type="entry name" value="TolB_N"/>
</dbReference>
<evidence type="ECO:0000256" key="4">
    <source>
        <dbReference type="ARBA" id="ARBA00022764"/>
    </source>
</evidence>
<dbReference type="InterPro" id="IPR014167">
    <property type="entry name" value="Tol-Pal_TolB"/>
</dbReference>
<dbReference type="PANTHER" id="PTHR36842:SF1">
    <property type="entry name" value="PROTEIN TOLB"/>
    <property type="match status" value="1"/>
</dbReference>
<feature type="domain" description="TolB N-terminal" evidence="6">
    <location>
        <begin position="23"/>
        <end position="122"/>
    </location>
</feature>
<dbReference type="OrthoDB" id="9802240at2"/>
<feature type="chain" id="PRO_5017491548" description="Tol-Pal system protein TolB" evidence="5">
    <location>
        <begin position="21"/>
        <end position="422"/>
    </location>
</feature>
<dbReference type="Gene3D" id="3.40.50.10070">
    <property type="entry name" value="TolB, N-terminal domain"/>
    <property type="match status" value="1"/>
</dbReference>
<dbReference type="EMBL" id="FOVE01000010">
    <property type="protein sequence ID" value="SFN49641.1"/>
    <property type="molecule type" value="Genomic_DNA"/>
</dbReference>
<gene>
    <name evidence="5" type="primary">tolB</name>
    <name evidence="7" type="ORF">SAMN05660284_01637</name>
</gene>
<dbReference type="RefSeq" id="WP_091194276.1">
    <property type="nucleotide sequence ID" value="NZ_FOVE01000010.1"/>
</dbReference>
<dbReference type="NCBIfam" id="TIGR02800">
    <property type="entry name" value="propeller_TolB"/>
    <property type="match status" value="1"/>
</dbReference>